<dbReference type="PANTHER" id="PTHR10724:SF7">
    <property type="entry name" value="SMALL RIBOSOMAL SUBUNIT PROTEIN BS1C"/>
    <property type="match status" value="1"/>
</dbReference>
<dbReference type="RefSeq" id="WP_395510730.1">
    <property type="nucleotide sequence ID" value="NZ_JBBDHD010000041.1"/>
</dbReference>
<keyword evidence="3" id="KW-0687">Ribonucleoprotein</keyword>
<dbReference type="SMART" id="SM00316">
    <property type="entry name" value="S1"/>
    <property type="match status" value="2"/>
</dbReference>
<protein>
    <submittedName>
        <fullName evidence="5">S1 RNA-binding domain-containing protein</fullName>
    </submittedName>
</protein>
<dbReference type="Gene3D" id="2.40.50.140">
    <property type="entry name" value="Nucleic acid-binding proteins"/>
    <property type="match status" value="2"/>
</dbReference>
<dbReference type="Proteomes" id="UP001610631">
    <property type="component" value="Unassembled WGS sequence"/>
</dbReference>
<dbReference type="Pfam" id="PF00575">
    <property type="entry name" value="S1"/>
    <property type="match status" value="2"/>
</dbReference>
<dbReference type="InterPro" id="IPR003029">
    <property type="entry name" value="S1_domain"/>
</dbReference>
<comment type="similarity">
    <text evidence="1">Belongs to the bacterial ribosomal protein bS1 family.</text>
</comment>
<evidence type="ECO:0000259" key="4">
    <source>
        <dbReference type="PROSITE" id="PS50126"/>
    </source>
</evidence>
<proteinExistence type="inferred from homology"/>
<dbReference type="PROSITE" id="PS50126">
    <property type="entry name" value="S1"/>
    <property type="match status" value="2"/>
</dbReference>
<dbReference type="InterPro" id="IPR050437">
    <property type="entry name" value="Ribos_protein_bS1-like"/>
</dbReference>
<reference evidence="5 6" key="1">
    <citation type="submission" date="2024-03" db="EMBL/GenBank/DDBJ databases">
        <title>Whole genome sequencing of Streptomyces racemochromogenes, to identify antimicrobial biosynthetic gene clusters.</title>
        <authorList>
            <person name="Suryawanshi P."/>
            <person name="Krishnaraj P.U."/>
            <person name="Arun Y.P."/>
            <person name="Suryawanshi M.P."/>
            <person name="Rakshit O."/>
        </authorList>
    </citation>
    <scope>NUCLEOTIDE SEQUENCE [LARGE SCALE GENOMIC DNA]</scope>
    <source>
        <strain evidence="5 6">AUDT626</strain>
    </source>
</reference>
<evidence type="ECO:0000256" key="2">
    <source>
        <dbReference type="ARBA" id="ARBA00022980"/>
    </source>
</evidence>
<evidence type="ECO:0000313" key="5">
    <source>
        <dbReference type="EMBL" id="MFH7596922.1"/>
    </source>
</evidence>
<dbReference type="EMBL" id="JBBDHD010000041">
    <property type="protein sequence ID" value="MFH7596922.1"/>
    <property type="molecule type" value="Genomic_DNA"/>
</dbReference>
<keyword evidence="2" id="KW-0689">Ribosomal protein</keyword>
<evidence type="ECO:0000256" key="1">
    <source>
        <dbReference type="ARBA" id="ARBA00006767"/>
    </source>
</evidence>
<feature type="domain" description="S1 motif" evidence="4">
    <location>
        <begin position="420"/>
        <end position="489"/>
    </location>
</feature>
<sequence length="515" mass="56217">MSPFVHRISKYDPAHRDERGHYIGAEDTVSDHGPVEEAYLAAIAAFAEASGIGRLEIREPHIGGFAPFGLEPPVDGYGLADLFPAGPAGFHDGARVPIAFGLELVRAMLRDNGAWCRLEAEGAFTVHVGWDQCLYIGSTLPCETALTRTRALGLFPERMDASPYDFAPDDAAYVQRPADADFWGRLRWTVSTHRAVFLEEAFAGNASRWHRLTHDNIEAVRSRLVPRARLAVWPDLLTDVDTAVAALPAEGLVQIVWEDEDGQITSTVVDETQFEAATSRLACARAAGVVSMCTGEDLPLFTAVLPDSDGVLRARWQTAPTPSDRNWAFLKTLRRGQVVKGTVTVIADFGVTFVDIGGFTAMINIPELSWRPFDHPSDVVSVGQEVTAEVLDVDMVRERVPLSLRAVQEDPWPQVAQRIGEVVTGPVTKIVPFGVFVRIEDREDGFQGLVHTSELDESSAGGVIKVGDALTVEIIDVDLTRRAIALSHVRVGRSRSARAGRAVLQKSQARAAQMR</sequence>
<dbReference type="PANTHER" id="PTHR10724">
    <property type="entry name" value="30S RIBOSOMAL PROTEIN S1"/>
    <property type="match status" value="1"/>
</dbReference>
<keyword evidence="6" id="KW-1185">Reference proteome</keyword>
<feature type="domain" description="S1 motif" evidence="4">
    <location>
        <begin position="336"/>
        <end position="405"/>
    </location>
</feature>
<dbReference type="SUPFAM" id="SSF50249">
    <property type="entry name" value="Nucleic acid-binding proteins"/>
    <property type="match status" value="2"/>
</dbReference>
<comment type="caution">
    <text evidence="5">The sequence shown here is derived from an EMBL/GenBank/DDBJ whole genome shotgun (WGS) entry which is preliminary data.</text>
</comment>
<organism evidence="5 6">
    <name type="scientific">Streptomyces racemochromogenes</name>
    <dbReference type="NCBI Taxonomy" id="67353"/>
    <lineage>
        <taxon>Bacteria</taxon>
        <taxon>Bacillati</taxon>
        <taxon>Actinomycetota</taxon>
        <taxon>Actinomycetes</taxon>
        <taxon>Kitasatosporales</taxon>
        <taxon>Streptomycetaceae</taxon>
        <taxon>Streptomyces</taxon>
    </lineage>
</organism>
<gene>
    <name evidence="5" type="ORF">WDV06_17750</name>
</gene>
<dbReference type="InterPro" id="IPR012340">
    <property type="entry name" value="NA-bd_OB-fold"/>
</dbReference>
<name>A0ABW7PGE9_9ACTN</name>
<accession>A0ABW7PGE9</accession>
<evidence type="ECO:0000256" key="3">
    <source>
        <dbReference type="ARBA" id="ARBA00023274"/>
    </source>
</evidence>
<evidence type="ECO:0000313" key="6">
    <source>
        <dbReference type="Proteomes" id="UP001610631"/>
    </source>
</evidence>